<keyword evidence="3 8" id="KW-0808">Transferase</keyword>
<dbReference type="AlphaFoldDB" id="G0AI55"/>
<sequence>MRQGQDHDCGRSYSIRTRMRQLRFAARLVRVLLHLLVGLWTCAVVFPLADNAGRQRRIRLWSIQLLAICRVQVTLRNPHNSVAAARALIVANHVSWLDIFVINSIQTCQFVAKSDIRDWPLIGWLCEKGGTIFIARGKQRDVRRIFQGLVTSIEAGARVAFFPEGTTAAQGSILPFHANLFEAALDAKVPVQPYALRYLDAQGALHPAADFIGDMTFAESMLAILKAPPMKAELVQLAPIDTTGSHRRDLAVLAHAAIAEALEITEKEATDI</sequence>
<evidence type="ECO:0000256" key="6">
    <source>
        <dbReference type="SAM" id="Phobius"/>
    </source>
</evidence>
<dbReference type="STRING" id="1005048.CFU_0804"/>
<dbReference type="HOGENOM" id="CLU_027938_0_1_4"/>
<gene>
    <name evidence="8" type="primary">plsC</name>
    <name evidence="8" type="ordered locus">CFU_0804</name>
</gene>
<dbReference type="PANTHER" id="PTHR10434">
    <property type="entry name" value="1-ACYL-SN-GLYCEROL-3-PHOSPHATE ACYLTRANSFERASE"/>
    <property type="match status" value="1"/>
</dbReference>
<dbReference type="Proteomes" id="UP000008392">
    <property type="component" value="Chromosome"/>
</dbReference>
<dbReference type="InterPro" id="IPR002123">
    <property type="entry name" value="Plipid/glycerol_acylTrfase"/>
</dbReference>
<name>G0AI55_COLFT</name>
<evidence type="ECO:0000256" key="3">
    <source>
        <dbReference type="ARBA" id="ARBA00022679"/>
    </source>
</evidence>
<dbReference type="GO" id="GO:0006654">
    <property type="term" value="P:phosphatidic acid biosynthetic process"/>
    <property type="evidence" value="ECO:0007669"/>
    <property type="project" value="TreeGrafter"/>
</dbReference>
<proteinExistence type="predicted"/>
<evidence type="ECO:0000256" key="4">
    <source>
        <dbReference type="ARBA" id="ARBA00023098"/>
    </source>
</evidence>
<reference evidence="8 9" key="4">
    <citation type="journal article" date="2010" name="Environ. Microbiol.">
        <title>The bacterial genus Collimonas: mycophagy, weathering and other adaptive solutions to life in oligotrophic soil environments.</title>
        <authorList>
            <person name="Leveau J.H."/>
            <person name="Uroz S."/>
            <person name="de Boer W."/>
        </authorList>
    </citation>
    <scope>NUCLEOTIDE SEQUENCE [LARGE SCALE GENOMIC DNA]</scope>
    <source>
        <strain evidence="8 9">Ter331</strain>
    </source>
</reference>
<dbReference type="SUPFAM" id="SSF69593">
    <property type="entry name" value="Glycerol-3-phosphate (1)-acyltransferase"/>
    <property type="match status" value="1"/>
</dbReference>
<keyword evidence="6" id="KW-0812">Transmembrane</keyword>
<evidence type="ECO:0000313" key="9">
    <source>
        <dbReference type="Proteomes" id="UP000008392"/>
    </source>
</evidence>
<reference evidence="9" key="6">
    <citation type="submission" date="2011-05" db="EMBL/GenBank/DDBJ databases">
        <title>Complete sequence of Collimonas fungivorans Ter331.</title>
        <authorList>
            <person name="Leveau J.H."/>
        </authorList>
    </citation>
    <scope>NUCLEOTIDE SEQUENCE [LARGE SCALE GENOMIC DNA]</scope>
    <source>
        <strain evidence="9">Ter331</strain>
    </source>
</reference>
<dbReference type="PANTHER" id="PTHR10434:SF64">
    <property type="entry name" value="1-ACYL-SN-GLYCEROL-3-PHOSPHATE ACYLTRANSFERASE-RELATED"/>
    <property type="match status" value="1"/>
</dbReference>
<keyword evidence="2" id="KW-0444">Lipid biosynthesis</keyword>
<dbReference type="eggNOG" id="COG0204">
    <property type="taxonomic scope" value="Bacteria"/>
</dbReference>
<reference evidence="8 9" key="3">
    <citation type="journal article" date="2008" name="FEMS Microbiol. Ecol.">
        <title>Identification and characterization of genes underlying chitinolysis in Collimonas fungivorans Ter331.</title>
        <authorList>
            <person name="Fritsche K."/>
            <person name="de Boer W."/>
            <person name="Gerards S."/>
            <person name="van den Berg M."/>
            <person name="van Veen J.A."/>
            <person name="Leveau J.H."/>
        </authorList>
    </citation>
    <scope>NUCLEOTIDE SEQUENCE [LARGE SCALE GENOMIC DNA]</scope>
    <source>
        <strain evidence="8 9">Ter331</strain>
    </source>
</reference>
<dbReference type="KEGG" id="cfu:CFU_0804"/>
<evidence type="ECO:0000259" key="7">
    <source>
        <dbReference type="SMART" id="SM00563"/>
    </source>
</evidence>
<dbReference type="CDD" id="cd07989">
    <property type="entry name" value="LPLAT_AGPAT-like"/>
    <property type="match status" value="1"/>
</dbReference>
<dbReference type="Pfam" id="PF01553">
    <property type="entry name" value="Acyltransferase"/>
    <property type="match status" value="1"/>
</dbReference>
<keyword evidence="5 8" id="KW-0012">Acyltransferase</keyword>
<dbReference type="GO" id="GO:0003841">
    <property type="term" value="F:1-acylglycerol-3-phosphate O-acyltransferase activity"/>
    <property type="evidence" value="ECO:0007669"/>
    <property type="project" value="UniProtKB-EC"/>
</dbReference>
<protein>
    <submittedName>
        <fullName evidence="8">Phospholipid/glycerol acyltransferase</fullName>
        <ecNumber evidence="8">2.3.1.51</ecNumber>
    </submittedName>
</protein>
<evidence type="ECO:0000256" key="5">
    <source>
        <dbReference type="ARBA" id="ARBA00023315"/>
    </source>
</evidence>
<keyword evidence="9" id="KW-1185">Reference proteome</keyword>
<dbReference type="SMART" id="SM00563">
    <property type="entry name" value="PlsC"/>
    <property type="match status" value="1"/>
</dbReference>
<evidence type="ECO:0000256" key="2">
    <source>
        <dbReference type="ARBA" id="ARBA00022516"/>
    </source>
</evidence>
<evidence type="ECO:0000256" key="1">
    <source>
        <dbReference type="ARBA" id="ARBA00005189"/>
    </source>
</evidence>
<reference evidence="8 9" key="1">
    <citation type="journal article" date="2004" name="Environ. Microbiol.">
        <title>Phylogeny-function analysis of (meta)genomic libraries: screening for expression of ribosomal RNA genes by large-insert library fluorescent in situ hybridization (LIL-FISH).</title>
        <authorList>
            <person name="Leveau J.H."/>
            <person name="Gerards S."/>
            <person name="de Boer W."/>
            <person name="van Veen J.A."/>
        </authorList>
    </citation>
    <scope>NUCLEOTIDE SEQUENCE [LARGE SCALE GENOMIC DNA]</scope>
    <source>
        <strain evidence="8 9">Ter331</strain>
    </source>
</reference>
<reference evidence="8 9" key="2">
    <citation type="journal article" date="2006" name="J. Microbiol. Methods">
        <title>Genomic flank-sequencing of plasposon insertion sites for rapid identification of functional genes.</title>
        <authorList>
            <person name="Leveau J.H."/>
            <person name="Gerards S."/>
            <person name="Fritsche K."/>
            <person name="Zondag G."/>
            <person name="van Veen J.A."/>
        </authorList>
    </citation>
    <scope>NUCLEOTIDE SEQUENCE [LARGE SCALE GENOMIC DNA]</scope>
    <source>
        <strain evidence="8 9">Ter331</strain>
    </source>
</reference>
<organism evidence="8 9">
    <name type="scientific">Collimonas fungivorans (strain Ter331)</name>
    <dbReference type="NCBI Taxonomy" id="1005048"/>
    <lineage>
        <taxon>Bacteria</taxon>
        <taxon>Pseudomonadati</taxon>
        <taxon>Pseudomonadota</taxon>
        <taxon>Betaproteobacteria</taxon>
        <taxon>Burkholderiales</taxon>
        <taxon>Oxalobacteraceae</taxon>
        <taxon>Collimonas</taxon>
    </lineage>
</organism>
<dbReference type="EMBL" id="CP002745">
    <property type="protein sequence ID" value="AEK60638.1"/>
    <property type="molecule type" value="Genomic_DNA"/>
</dbReference>
<accession>G0AI55</accession>
<evidence type="ECO:0000313" key="8">
    <source>
        <dbReference type="EMBL" id="AEK60638.1"/>
    </source>
</evidence>
<feature type="transmembrane region" description="Helical" evidence="6">
    <location>
        <begin position="28"/>
        <end position="49"/>
    </location>
</feature>
<keyword evidence="6" id="KW-1133">Transmembrane helix</keyword>
<comment type="pathway">
    <text evidence="1">Lipid metabolism.</text>
</comment>
<reference evidence="8 9" key="5">
    <citation type="journal article" date="2011" name="ISME J.">
        <title>Dual transcriptional profiling of a bacterial/fungal confrontation: Collimonas fungivorans versus Aspergillus niger.</title>
        <authorList>
            <person name="Mela F."/>
            <person name="Fritsche K."/>
            <person name="de Boer W."/>
            <person name="van Veen J.A."/>
            <person name="de Graaff L.H."/>
            <person name="van den Berg M."/>
            <person name="Leveau J.H."/>
        </authorList>
    </citation>
    <scope>NUCLEOTIDE SEQUENCE [LARGE SCALE GENOMIC DNA]</scope>
    <source>
        <strain evidence="8 9">Ter331</strain>
    </source>
</reference>
<keyword evidence="4" id="KW-0443">Lipid metabolism</keyword>
<keyword evidence="6" id="KW-0472">Membrane</keyword>
<feature type="domain" description="Phospholipid/glycerol acyltransferase" evidence="7">
    <location>
        <begin position="87"/>
        <end position="199"/>
    </location>
</feature>
<dbReference type="EC" id="2.3.1.51" evidence="8"/>